<protein>
    <submittedName>
        <fullName evidence="2">Uncharacterized protein</fullName>
    </submittedName>
</protein>
<comment type="caution">
    <text evidence="2">The sequence shown here is derived from an EMBL/GenBank/DDBJ whole genome shotgun (WGS) entry which is preliminary data.</text>
</comment>
<dbReference type="PANTHER" id="PTHR13420:SF7">
    <property type="entry name" value="UPF0235 PROTEIN C15ORF40"/>
    <property type="match status" value="1"/>
</dbReference>
<dbReference type="Gene3D" id="3.30.1200.10">
    <property type="entry name" value="YggU-like"/>
    <property type="match status" value="1"/>
</dbReference>
<dbReference type="eggNOG" id="COG1872">
    <property type="taxonomic scope" value="Bacteria"/>
</dbReference>
<dbReference type="NCBIfam" id="TIGR00251">
    <property type="entry name" value="DUF167 family protein"/>
    <property type="match status" value="1"/>
</dbReference>
<keyword evidence="3" id="KW-1185">Reference proteome</keyword>
<dbReference type="PANTHER" id="PTHR13420">
    <property type="entry name" value="UPF0235 PROTEIN C15ORF40"/>
    <property type="match status" value="1"/>
</dbReference>
<sequence>MKGGPDLSALAVPGAQIAVRAVPRARRPGVEVAGDLVTVRVTEPPEDGRATEAVRKALARALGIAPSRLTLVRGAASRSKVFRVE</sequence>
<accession>A0A0D0QBG3</accession>
<evidence type="ECO:0000313" key="2">
    <source>
        <dbReference type="EMBL" id="KIQ69617.1"/>
    </source>
</evidence>
<dbReference type="InterPro" id="IPR036591">
    <property type="entry name" value="YggU-like_sf"/>
</dbReference>
<dbReference type="STRING" id="1123501.Wenmar_01981"/>
<dbReference type="RefSeq" id="WP_018304832.1">
    <property type="nucleotide sequence ID" value="NZ_KB902316.1"/>
</dbReference>
<dbReference type="AlphaFoldDB" id="A0A0D0QBG3"/>
<dbReference type="EMBL" id="AONG01000009">
    <property type="protein sequence ID" value="KIQ69617.1"/>
    <property type="molecule type" value="Genomic_DNA"/>
</dbReference>
<organism evidence="2 3">
    <name type="scientific">Wenxinia marina DSM 24838</name>
    <dbReference type="NCBI Taxonomy" id="1123501"/>
    <lineage>
        <taxon>Bacteria</taxon>
        <taxon>Pseudomonadati</taxon>
        <taxon>Pseudomonadota</taxon>
        <taxon>Alphaproteobacteria</taxon>
        <taxon>Rhodobacterales</taxon>
        <taxon>Roseobacteraceae</taxon>
        <taxon>Wenxinia</taxon>
    </lineage>
</organism>
<gene>
    <name evidence="2" type="ORF">Wenmar_01981</name>
</gene>
<dbReference type="GO" id="GO:0005737">
    <property type="term" value="C:cytoplasm"/>
    <property type="evidence" value="ECO:0007669"/>
    <property type="project" value="TreeGrafter"/>
</dbReference>
<reference evidence="2 3" key="1">
    <citation type="submission" date="2013-01" db="EMBL/GenBank/DDBJ databases">
        <authorList>
            <person name="Fiebig A."/>
            <person name="Goeker M."/>
            <person name="Klenk H.-P.P."/>
        </authorList>
    </citation>
    <scope>NUCLEOTIDE SEQUENCE [LARGE SCALE GENOMIC DNA]</scope>
    <source>
        <strain evidence="2 3">DSM 24838</strain>
    </source>
</reference>
<comment type="similarity">
    <text evidence="1">Belongs to the UPF0235 family.</text>
</comment>
<dbReference type="InterPro" id="IPR003746">
    <property type="entry name" value="DUF167"/>
</dbReference>
<evidence type="ECO:0000256" key="1">
    <source>
        <dbReference type="ARBA" id="ARBA00010364"/>
    </source>
</evidence>
<name>A0A0D0QBG3_9RHOB</name>
<dbReference type="Proteomes" id="UP000035100">
    <property type="component" value="Unassembled WGS sequence"/>
</dbReference>
<dbReference type="Pfam" id="PF02594">
    <property type="entry name" value="DUF167"/>
    <property type="match status" value="1"/>
</dbReference>
<dbReference type="SMART" id="SM01152">
    <property type="entry name" value="DUF167"/>
    <property type="match status" value="1"/>
</dbReference>
<proteinExistence type="inferred from homology"/>
<evidence type="ECO:0000313" key="3">
    <source>
        <dbReference type="Proteomes" id="UP000035100"/>
    </source>
</evidence>
<dbReference type="SUPFAM" id="SSF69786">
    <property type="entry name" value="YggU-like"/>
    <property type="match status" value="1"/>
</dbReference>